<accession>A0A2T7DEH0</accession>
<dbReference type="Gramene" id="PUZ53982">
    <property type="protein sequence ID" value="PUZ53982"/>
    <property type="gene ID" value="GQ55_5G092900"/>
</dbReference>
<dbReference type="EMBL" id="CM009753">
    <property type="protein sequence ID" value="PUZ53982.1"/>
    <property type="molecule type" value="Genomic_DNA"/>
</dbReference>
<keyword evidence="3" id="KW-1185">Reference proteome</keyword>
<feature type="compositionally biased region" description="Polar residues" evidence="1">
    <location>
        <begin position="79"/>
        <end position="92"/>
    </location>
</feature>
<dbReference type="Proteomes" id="UP000244336">
    <property type="component" value="Chromosome 5"/>
</dbReference>
<protein>
    <submittedName>
        <fullName evidence="2">Uncharacterized protein</fullName>
    </submittedName>
</protein>
<name>A0A2T7DEH0_9POAL</name>
<feature type="region of interest" description="Disordered" evidence="1">
    <location>
        <begin position="1"/>
        <end position="92"/>
    </location>
</feature>
<gene>
    <name evidence="2" type="ORF">GQ55_5G092900</name>
</gene>
<dbReference type="AlphaFoldDB" id="A0A2T7DEH0"/>
<evidence type="ECO:0000313" key="2">
    <source>
        <dbReference type="EMBL" id="PUZ53982.1"/>
    </source>
</evidence>
<organism evidence="2 3">
    <name type="scientific">Panicum hallii var. hallii</name>
    <dbReference type="NCBI Taxonomy" id="1504633"/>
    <lineage>
        <taxon>Eukaryota</taxon>
        <taxon>Viridiplantae</taxon>
        <taxon>Streptophyta</taxon>
        <taxon>Embryophyta</taxon>
        <taxon>Tracheophyta</taxon>
        <taxon>Spermatophyta</taxon>
        <taxon>Magnoliopsida</taxon>
        <taxon>Liliopsida</taxon>
        <taxon>Poales</taxon>
        <taxon>Poaceae</taxon>
        <taxon>PACMAD clade</taxon>
        <taxon>Panicoideae</taxon>
        <taxon>Panicodae</taxon>
        <taxon>Paniceae</taxon>
        <taxon>Panicinae</taxon>
        <taxon>Panicum</taxon>
        <taxon>Panicum sect. Panicum</taxon>
    </lineage>
</organism>
<reference evidence="2 3" key="1">
    <citation type="submission" date="2018-04" db="EMBL/GenBank/DDBJ databases">
        <title>WGS assembly of Panicum hallii var. hallii HAL2.</title>
        <authorList>
            <person name="Lovell J."/>
            <person name="Jenkins J."/>
            <person name="Lowry D."/>
            <person name="Mamidi S."/>
            <person name="Sreedasyam A."/>
            <person name="Weng X."/>
            <person name="Barry K."/>
            <person name="Bonette J."/>
            <person name="Campitelli B."/>
            <person name="Daum C."/>
            <person name="Gordon S."/>
            <person name="Gould B."/>
            <person name="Lipzen A."/>
            <person name="MacQueen A."/>
            <person name="Palacio-Mejia J."/>
            <person name="Plott C."/>
            <person name="Shakirov E."/>
            <person name="Shu S."/>
            <person name="Yoshinaga Y."/>
            <person name="Zane M."/>
            <person name="Rokhsar D."/>
            <person name="Grimwood J."/>
            <person name="Schmutz J."/>
            <person name="Juenger T."/>
        </authorList>
    </citation>
    <scope>NUCLEOTIDE SEQUENCE [LARGE SCALE GENOMIC DNA]</scope>
    <source>
        <strain evidence="3">cv. HAL2</strain>
    </source>
</reference>
<sequence length="92" mass="9802">MPMSLLPLPPPPLPQPAVPPPPSAPPFVHLPLTYPRPPLTWSGITPVRDQAQSPATTTPANGGAPPHHPPTADHSSPTFSSNTGEHWSFWQL</sequence>
<proteinExistence type="predicted"/>
<feature type="compositionally biased region" description="Pro residues" evidence="1">
    <location>
        <begin position="7"/>
        <end position="25"/>
    </location>
</feature>
<evidence type="ECO:0000313" key="3">
    <source>
        <dbReference type="Proteomes" id="UP000244336"/>
    </source>
</evidence>
<evidence type="ECO:0000256" key="1">
    <source>
        <dbReference type="SAM" id="MobiDB-lite"/>
    </source>
</evidence>